<keyword evidence="8" id="KW-0472">Membrane</keyword>
<keyword evidence="4" id="KW-0547">Nucleotide-binding</keyword>
<dbReference type="InterPro" id="IPR003439">
    <property type="entry name" value="ABC_transporter-like_ATP-bd"/>
</dbReference>
<dbReference type="FunFam" id="3.40.50.300:FF:000425">
    <property type="entry name" value="Probable ABC transporter, ATP-binding subunit"/>
    <property type="match status" value="1"/>
</dbReference>
<proteinExistence type="inferred from homology"/>
<dbReference type="Pfam" id="PF12857">
    <property type="entry name" value="TOBE_3"/>
    <property type="match status" value="1"/>
</dbReference>
<keyword evidence="2" id="KW-0813">Transport</keyword>
<evidence type="ECO:0000256" key="5">
    <source>
        <dbReference type="ARBA" id="ARBA00022840"/>
    </source>
</evidence>
<evidence type="ECO:0000256" key="4">
    <source>
        <dbReference type="ARBA" id="ARBA00022741"/>
    </source>
</evidence>
<gene>
    <name evidence="10" type="ORF">HHL25_09945</name>
</gene>
<name>A0A7Y0FVH4_9HYPH</name>
<dbReference type="PANTHER" id="PTHR42781:SF4">
    <property type="entry name" value="SPERMIDINE_PUTRESCINE IMPORT ATP-BINDING PROTEIN POTA"/>
    <property type="match status" value="1"/>
</dbReference>
<dbReference type="GO" id="GO:0015697">
    <property type="term" value="P:quaternary ammonium group transport"/>
    <property type="evidence" value="ECO:0007669"/>
    <property type="project" value="UniProtKB-ARBA"/>
</dbReference>
<organism evidence="10 11">
    <name type="scientific">Rhizobium terricola</name>
    <dbReference type="NCBI Taxonomy" id="2728849"/>
    <lineage>
        <taxon>Bacteria</taxon>
        <taxon>Pseudomonadati</taxon>
        <taxon>Pseudomonadota</taxon>
        <taxon>Alphaproteobacteria</taxon>
        <taxon>Hyphomicrobiales</taxon>
        <taxon>Rhizobiaceae</taxon>
        <taxon>Rhizobium/Agrobacterium group</taxon>
        <taxon>Rhizobium</taxon>
    </lineage>
</organism>
<comment type="caution">
    <text evidence="10">The sequence shown here is derived from an EMBL/GenBank/DDBJ whole genome shotgun (WGS) entry which is preliminary data.</text>
</comment>
<dbReference type="NCBIfam" id="TIGR00968">
    <property type="entry name" value="3a0106s01"/>
    <property type="match status" value="1"/>
</dbReference>
<dbReference type="EMBL" id="JABBGK010000002">
    <property type="protein sequence ID" value="NML74443.1"/>
    <property type="molecule type" value="Genomic_DNA"/>
</dbReference>
<evidence type="ECO:0000256" key="6">
    <source>
        <dbReference type="ARBA" id="ARBA00022967"/>
    </source>
</evidence>
<protein>
    <submittedName>
        <fullName evidence="10">Sulfate/molybdate ABC transporter ATP-binding protein</fullName>
    </submittedName>
</protein>
<dbReference type="Proteomes" id="UP000541470">
    <property type="component" value="Unassembled WGS sequence"/>
</dbReference>
<evidence type="ECO:0000256" key="3">
    <source>
        <dbReference type="ARBA" id="ARBA00022475"/>
    </source>
</evidence>
<dbReference type="PROSITE" id="PS50893">
    <property type="entry name" value="ABC_TRANSPORTER_2"/>
    <property type="match status" value="1"/>
</dbReference>
<evidence type="ECO:0000313" key="11">
    <source>
        <dbReference type="Proteomes" id="UP000541470"/>
    </source>
</evidence>
<dbReference type="RefSeq" id="WP_169589834.1">
    <property type="nucleotide sequence ID" value="NZ_JABBGK010000002.1"/>
</dbReference>
<evidence type="ECO:0000256" key="1">
    <source>
        <dbReference type="ARBA" id="ARBA00005417"/>
    </source>
</evidence>
<dbReference type="InterPro" id="IPR017871">
    <property type="entry name" value="ABC_transporter-like_CS"/>
</dbReference>
<dbReference type="SUPFAM" id="SSF52540">
    <property type="entry name" value="P-loop containing nucleoside triphosphate hydrolases"/>
    <property type="match status" value="1"/>
</dbReference>
<dbReference type="Pfam" id="PF00005">
    <property type="entry name" value="ABC_tran"/>
    <property type="match status" value="1"/>
</dbReference>
<evidence type="ECO:0000256" key="7">
    <source>
        <dbReference type="ARBA" id="ARBA00023032"/>
    </source>
</evidence>
<dbReference type="Gene3D" id="3.40.50.300">
    <property type="entry name" value="P-loop containing nucleotide triphosphate hydrolases"/>
    <property type="match status" value="1"/>
</dbReference>
<dbReference type="GO" id="GO:0016887">
    <property type="term" value="F:ATP hydrolysis activity"/>
    <property type="evidence" value="ECO:0007669"/>
    <property type="project" value="InterPro"/>
</dbReference>
<dbReference type="SMART" id="SM00382">
    <property type="entry name" value="AAA"/>
    <property type="match status" value="1"/>
</dbReference>
<dbReference type="GO" id="GO:0005524">
    <property type="term" value="F:ATP binding"/>
    <property type="evidence" value="ECO:0007669"/>
    <property type="project" value="UniProtKB-KW"/>
</dbReference>
<dbReference type="PROSITE" id="PS00211">
    <property type="entry name" value="ABC_TRANSPORTER_1"/>
    <property type="match status" value="1"/>
</dbReference>
<dbReference type="InterPro" id="IPR050093">
    <property type="entry name" value="ABC_SmlMolc_Importer"/>
</dbReference>
<dbReference type="InterPro" id="IPR005666">
    <property type="entry name" value="Sulph_transpt1"/>
</dbReference>
<dbReference type="GO" id="GO:0043190">
    <property type="term" value="C:ATP-binding cassette (ABC) transporter complex"/>
    <property type="evidence" value="ECO:0007669"/>
    <property type="project" value="InterPro"/>
</dbReference>
<dbReference type="CDD" id="cd03296">
    <property type="entry name" value="ABC_CysA_sulfate_importer"/>
    <property type="match status" value="1"/>
</dbReference>
<keyword evidence="3" id="KW-1003">Cell membrane</keyword>
<sequence length="352" mass="38905">MDVTITNIRKEFGQFPALHDISLSIRSGELIALLGPSGSGKTTLLRLIAGLEQPTAGRIFFGKEDASEKSVQERHIGFVFQHYALFRHMTVADNIAFGLKVRPKATRPPAAEIRKRVSDLLDMVHLSGLERRYPAQLSGGQRQRVALARAMAIEPTVLLLDEPFGALDAKVRKELRRWLKEFHDRTGHTTFFVTHDQEEALELADRVVVMSQGKVEQVGSADDVYDTPNSPFVFSFIGESSHVPVAVRDNTVLFQGEPIGIADKAEGPGELFFRPQDVAVTTERNSLYGKVTACRRLAGTRIAEIDVANEGHEPYHLEIEVPLDAPVAVGAEIRFRPSRWKLFSNGSASNGA</sequence>
<dbReference type="InterPro" id="IPR027417">
    <property type="entry name" value="P-loop_NTPase"/>
</dbReference>
<dbReference type="InterPro" id="IPR024765">
    <property type="entry name" value="TOBE-like"/>
</dbReference>
<keyword evidence="7" id="KW-0764">Sulfate transport</keyword>
<reference evidence="10 11" key="1">
    <citation type="submission" date="2020-04" db="EMBL/GenBank/DDBJ databases">
        <title>Rhizobium sp. S-51 isolated from soil.</title>
        <authorList>
            <person name="Dahal R.H."/>
        </authorList>
    </citation>
    <scope>NUCLEOTIDE SEQUENCE [LARGE SCALE GENOMIC DNA]</scope>
    <source>
        <strain evidence="10 11">S-51</strain>
    </source>
</reference>
<evidence type="ECO:0000256" key="8">
    <source>
        <dbReference type="ARBA" id="ARBA00023136"/>
    </source>
</evidence>
<evidence type="ECO:0000259" key="9">
    <source>
        <dbReference type="PROSITE" id="PS50893"/>
    </source>
</evidence>
<comment type="similarity">
    <text evidence="1">Belongs to the ABC transporter superfamily.</text>
</comment>
<keyword evidence="5 10" id="KW-0067">ATP-binding</keyword>
<dbReference type="GO" id="GO:0015419">
    <property type="term" value="F:ABC-type sulfate transporter activity"/>
    <property type="evidence" value="ECO:0007669"/>
    <property type="project" value="InterPro"/>
</dbReference>
<keyword evidence="6" id="KW-1278">Translocase</keyword>
<dbReference type="PANTHER" id="PTHR42781">
    <property type="entry name" value="SPERMIDINE/PUTRESCINE IMPORT ATP-BINDING PROTEIN POTA"/>
    <property type="match status" value="1"/>
</dbReference>
<evidence type="ECO:0000256" key="2">
    <source>
        <dbReference type="ARBA" id="ARBA00022448"/>
    </source>
</evidence>
<keyword evidence="11" id="KW-1185">Reference proteome</keyword>
<accession>A0A7Y0FVH4</accession>
<dbReference type="AlphaFoldDB" id="A0A7Y0FVH4"/>
<feature type="domain" description="ABC transporter" evidence="9">
    <location>
        <begin position="3"/>
        <end position="237"/>
    </location>
</feature>
<dbReference type="InterPro" id="IPR003593">
    <property type="entry name" value="AAA+_ATPase"/>
</dbReference>
<evidence type="ECO:0000313" key="10">
    <source>
        <dbReference type="EMBL" id="NML74443.1"/>
    </source>
</evidence>